<dbReference type="GO" id="GO:0008233">
    <property type="term" value="F:peptidase activity"/>
    <property type="evidence" value="ECO:0007669"/>
    <property type="project" value="UniProtKB-KW"/>
</dbReference>
<dbReference type="SUPFAM" id="SSF55486">
    <property type="entry name" value="Metalloproteases ('zincins'), catalytic domain"/>
    <property type="match status" value="1"/>
</dbReference>
<protein>
    <submittedName>
        <fullName evidence="2">NEDD8 protease Nep2</fullName>
    </submittedName>
</protein>
<keyword evidence="2" id="KW-0378">Hydrolase</keyword>
<dbReference type="EMBL" id="JAAAIM010000475">
    <property type="protein sequence ID" value="KAG0287616.1"/>
    <property type="molecule type" value="Genomic_DNA"/>
</dbReference>
<organism evidence="2 3">
    <name type="scientific">Linnemannia gamsii</name>
    <dbReference type="NCBI Taxonomy" id="64522"/>
    <lineage>
        <taxon>Eukaryota</taxon>
        <taxon>Fungi</taxon>
        <taxon>Fungi incertae sedis</taxon>
        <taxon>Mucoromycota</taxon>
        <taxon>Mortierellomycotina</taxon>
        <taxon>Mortierellomycetes</taxon>
        <taxon>Mortierellales</taxon>
        <taxon>Mortierellaceae</taxon>
        <taxon>Linnemannia</taxon>
    </lineage>
</organism>
<dbReference type="PROSITE" id="PS51885">
    <property type="entry name" value="NEPRILYSIN"/>
    <property type="match status" value="1"/>
</dbReference>
<keyword evidence="1" id="KW-0732">Signal</keyword>
<sequence length="109" mass="11597">MVVLKIMHLVAIGIALGLVQAVPINNSQGSKGQLLTNKAICTTPHCVITAAGILNDMDPTADPCQDFSKFACGGFYDKTEIPVGKYSVTLLGTLVKKTDVNFFLSLVLK</sequence>
<keyword evidence="2" id="KW-0645">Protease</keyword>
<evidence type="ECO:0000313" key="3">
    <source>
        <dbReference type="Proteomes" id="UP001194696"/>
    </source>
</evidence>
<comment type="caution">
    <text evidence="2">The sequence shown here is derived from an EMBL/GenBank/DDBJ whole genome shotgun (WGS) entry which is preliminary data.</text>
</comment>
<gene>
    <name evidence="2" type="primary">NEP2</name>
    <name evidence="2" type="ORF">BGZ96_008473</name>
</gene>
<reference evidence="2 3" key="1">
    <citation type="journal article" date="2020" name="Fungal Divers.">
        <title>Resolving the Mortierellaceae phylogeny through synthesis of multi-gene phylogenetics and phylogenomics.</title>
        <authorList>
            <person name="Vandepol N."/>
            <person name="Liber J."/>
            <person name="Desiro A."/>
            <person name="Na H."/>
            <person name="Kennedy M."/>
            <person name="Barry K."/>
            <person name="Grigoriev I.V."/>
            <person name="Miller A.N."/>
            <person name="O'Donnell K."/>
            <person name="Stajich J.E."/>
            <person name="Bonito G."/>
        </authorList>
    </citation>
    <scope>NUCLEOTIDE SEQUENCE [LARGE SCALE GENOMIC DNA]</scope>
    <source>
        <strain evidence="2 3">AD045</strain>
    </source>
</reference>
<dbReference type="GO" id="GO:0006508">
    <property type="term" value="P:proteolysis"/>
    <property type="evidence" value="ECO:0007669"/>
    <property type="project" value="UniProtKB-KW"/>
</dbReference>
<feature type="signal peptide" evidence="1">
    <location>
        <begin position="1"/>
        <end position="21"/>
    </location>
</feature>
<keyword evidence="3" id="KW-1185">Reference proteome</keyword>
<dbReference type="Proteomes" id="UP001194696">
    <property type="component" value="Unassembled WGS sequence"/>
</dbReference>
<name>A0ABQ7JZ89_9FUNG</name>
<dbReference type="Gene3D" id="3.40.390.10">
    <property type="entry name" value="Collagenase (Catalytic Domain)"/>
    <property type="match status" value="1"/>
</dbReference>
<feature type="chain" id="PRO_5045953294" evidence="1">
    <location>
        <begin position="22"/>
        <end position="109"/>
    </location>
</feature>
<dbReference type="InterPro" id="IPR000718">
    <property type="entry name" value="Peptidase_M13"/>
</dbReference>
<accession>A0ABQ7JZ89</accession>
<dbReference type="InterPro" id="IPR024079">
    <property type="entry name" value="MetalloPept_cat_dom_sf"/>
</dbReference>
<evidence type="ECO:0000313" key="2">
    <source>
        <dbReference type="EMBL" id="KAG0287616.1"/>
    </source>
</evidence>
<evidence type="ECO:0000256" key="1">
    <source>
        <dbReference type="SAM" id="SignalP"/>
    </source>
</evidence>
<proteinExistence type="predicted"/>